<organism evidence="2 3">
    <name type="scientific">Hymenobacter fastidiosus</name>
    <dbReference type="NCBI Taxonomy" id="486264"/>
    <lineage>
        <taxon>Bacteria</taxon>
        <taxon>Pseudomonadati</taxon>
        <taxon>Bacteroidota</taxon>
        <taxon>Cytophagia</taxon>
        <taxon>Cytophagales</taxon>
        <taxon>Hymenobacteraceae</taxon>
        <taxon>Hymenobacter</taxon>
    </lineage>
</organism>
<feature type="region of interest" description="Disordered" evidence="1">
    <location>
        <begin position="57"/>
        <end position="164"/>
    </location>
</feature>
<evidence type="ECO:0000313" key="3">
    <source>
        <dbReference type="Proteomes" id="UP001500567"/>
    </source>
</evidence>
<comment type="caution">
    <text evidence="2">The sequence shown here is derived from an EMBL/GenBank/DDBJ whole genome shotgun (WGS) entry which is preliminary data.</text>
</comment>
<keyword evidence="3" id="KW-1185">Reference proteome</keyword>
<dbReference type="EMBL" id="BAABDJ010000002">
    <property type="protein sequence ID" value="GAA3995877.1"/>
    <property type="molecule type" value="Genomic_DNA"/>
</dbReference>
<feature type="region of interest" description="Disordered" evidence="1">
    <location>
        <begin position="223"/>
        <end position="265"/>
    </location>
</feature>
<feature type="compositionally biased region" description="Basic and acidic residues" evidence="1">
    <location>
        <begin position="144"/>
        <end position="158"/>
    </location>
</feature>
<sequence length="265" mass="28556">MEVVVAELIGGTDIVGFEQAGGGPGQQLAGFVVGHAAGQGQVARRGRAVSMASNGYISPPLRIRRTGQQASHERNHAPAAASPGGRTEKDTHEKKKEPRGEVALRLTGDGWPRRLARTSGNPPCHEGLRPRGPAAGPLAPGNDGQRHRPGDNQRHEHCPASGLGYRYGSGPQSGHVVELVNVAVLVPGRQQRLTLADGRGYLRGLFPGVLVGVQRQQPCLRCQHPPKEQEQQHRELQTEGRRAEHGQGESDENPRILRKVRSGDW</sequence>
<proteinExistence type="predicted"/>
<evidence type="ECO:0000313" key="2">
    <source>
        <dbReference type="EMBL" id="GAA3995877.1"/>
    </source>
</evidence>
<feature type="compositionally biased region" description="Low complexity" evidence="1">
    <location>
        <begin position="130"/>
        <end position="141"/>
    </location>
</feature>
<name>A0ABP7RDE3_9BACT</name>
<evidence type="ECO:0000256" key="1">
    <source>
        <dbReference type="SAM" id="MobiDB-lite"/>
    </source>
</evidence>
<feature type="compositionally biased region" description="Basic and acidic residues" evidence="1">
    <location>
        <begin position="86"/>
        <end position="102"/>
    </location>
</feature>
<dbReference type="Proteomes" id="UP001500567">
    <property type="component" value="Unassembled WGS sequence"/>
</dbReference>
<protein>
    <submittedName>
        <fullName evidence="2">Uncharacterized protein</fullName>
    </submittedName>
</protein>
<accession>A0ABP7RDE3</accession>
<feature type="compositionally biased region" description="Basic and acidic residues" evidence="1">
    <location>
        <begin position="225"/>
        <end position="265"/>
    </location>
</feature>
<gene>
    <name evidence="2" type="ORF">GCM10022408_03060</name>
</gene>
<reference evidence="3" key="1">
    <citation type="journal article" date="2019" name="Int. J. Syst. Evol. Microbiol.">
        <title>The Global Catalogue of Microorganisms (GCM) 10K type strain sequencing project: providing services to taxonomists for standard genome sequencing and annotation.</title>
        <authorList>
            <consortium name="The Broad Institute Genomics Platform"/>
            <consortium name="The Broad Institute Genome Sequencing Center for Infectious Disease"/>
            <person name="Wu L."/>
            <person name="Ma J."/>
        </authorList>
    </citation>
    <scope>NUCLEOTIDE SEQUENCE [LARGE SCALE GENOMIC DNA]</scope>
    <source>
        <strain evidence="3">JCM 17224</strain>
    </source>
</reference>